<organism evidence="1">
    <name type="scientific">viral metagenome</name>
    <dbReference type="NCBI Taxonomy" id="1070528"/>
    <lineage>
        <taxon>unclassified sequences</taxon>
        <taxon>metagenomes</taxon>
        <taxon>organismal metagenomes</taxon>
    </lineage>
</organism>
<evidence type="ECO:0000313" key="1">
    <source>
        <dbReference type="EMBL" id="QJA86910.1"/>
    </source>
</evidence>
<dbReference type="SUPFAM" id="SSF53098">
    <property type="entry name" value="Ribonuclease H-like"/>
    <property type="match status" value="1"/>
</dbReference>
<sequence>MWGVLDNIKGEKFMSDECRLVVGLDLSLTATGIVALAPSNAVYLDIIKARPECGQGIRRASVIAAAVLTWIETHAGAVVAIEGYSFGSPMRMAPLGELGGMVRRDLLERDITWLEVPPTCLKKFATGKGNSPKDVVMREVFKRWGFEHNDNNVVDAYVLARMGWLWLAPQGGPQGTWKTTTAQKAAMKAVREGT</sequence>
<proteinExistence type="predicted"/>
<dbReference type="GO" id="GO:0003676">
    <property type="term" value="F:nucleic acid binding"/>
    <property type="evidence" value="ECO:0007669"/>
    <property type="project" value="InterPro"/>
</dbReference>
<dbReference type="InterPro" id="IPR036397">
    <property type="entry name" value="RNaseH_sf"/>
</dbReference>
<dbReference type="EMBL" id="MT142668">
    <property type="protein sequence ID" value="QJA86910.1"/>
    <property type="molecule type" value="Genomic_DNA"/>
</dbReference>
<dbReference type="Gene3D" id="3.30.420.10">
    <property type="entry name" value="Ribonuclease H-like superfamily/Ribonuclease H"/>
    <property type="match status" value="1"/>
</dbReference>
<dbReference type="AlphaFoldDB" id="A0A6M3KY64"/>
<accession>A0A6M3KY64</accession>
<protein>
    <submittedName>
        <fullName evidence="1">Putative Crossover junction endodeoxyribonuclease</fullName>
    </submittedName>
</protein>
<dbReference type="InterPro" id="IPR012337">
    <property type="entry name" value="RNaseH-like_sf"/>
</dbReference>
<gene>
    <name evidence="1" type="ORF">MM415B03097_0006</name>
</gene>
<reference evidence="1" key="1">
    <citation type="submission" date="2020-03" db="EMBL/GenBank/DDBJ databases">
        <title>The deep terrestrial virosphere.</title>
        <authorList>
            <person name="Holmfeldt K."/>
            <person name="Nilsson E."/>
            <person name="Simone D."/>
            <person name="Lopez-Fernandez M."/>
            <person name="Wu X."/>
            <person name="de Brujin I."/>
            <person name="Lundin D."/>
            <person name="Andersson A."/>
            <person name="Bertilsson S."/>
            <person name="Dopson M."/>
        </authorList>
    </citation>
    <scope>NUCLEOTIDE SEQUENCE</scope>
    <source>
        <strain evidence="1">MM415B03097</strain>
    </source>
</reference>
<name>A0A6M3KY64_9ZZZZ</name>